<evidence type="ECO:0000313" key="4">
    <source>
        <dbReference type="EMBL" id="KAK4462152.1"/>
    </source>
</evidence>
<evidence type="ECO:0000256" key="1">
    <source>
        <dbReference type="SAM" id="Coils"/>
    </source>
</evidence>
<feature type="region of interest" description="Disordered" evidence="2">
    <location>
        <begin position="243"/>
        <end position="267"/>
    </location>
</feature>
<feature type="domain" description="DUF4048" evidence="3">
    <location>
        <begin position="367"/>
        <end position="507"/>
    </location>
</feature>
<feature type="compositionally biased region" description="Polar residues" evidence="2">
    <location>
        <begin position="500"/>
        <end position="516"/>
    </location>
</feature>
<feature type="region of interest" description="Disordered" evidence="2">
    <location>
        <begin position="419"/>
        <end position="567"/>
    </location>
</feature>
<protein>
    <recommendedName>
        <fullName evidence="3">DUF4048 domain-containing protein</fullName>
    </recommendedName>
</protein>
<keyword evidence="1" id="KW-0175">Coiled coil</keyword>
<sequence length="626" mass="68765">MTSAIILRTCFVSACAYTLLNQRDSRLLNVHKAAVVARRTTRLTAPLPPWRYRLCRRRTSWSTYHPSFPLKLSSRSFSPRNKQPPPPDSNMEEPIAVATPPNNLRRHQSARQANRSGSPDETKTRRIPHELMTTPPQSHTDEFIENRSSRSASSASRTTNRLSLTLPIAPPSPHPSRPPPMSTTSAAFPPTPLDTPALISPIDSTDFITAIAAQERRVLELKEDLARAEADLQTLKKQWTSHEAYKKTASRRNGGSRSHNVIPPPEDEVAIRRSVELDRRKALLGQQNQQATPERSRRRVFTGGHARTLSLLSPTKPSGGFDAPENATTSRLDYDPLTNRQYAAVTPSLLAKRASWAPRTTQQSVGVKQIAQDLKSGIWTFMEDLRQATVGDEPITGQGMYLRGIDGNMRATMSEFGEQDTIRASTQSARPRATSAFEDPPATGPDAGASSDIDAANNSKPIQPLRRSKTDATRPTKRFSWTPLPADSIDDSDWSNWDNPTSLTSPNSRWSGTTVNGDIIPSIPEKLDSSKAGSDLNSDEANSLKKLSSSRSSHVQTSSLTSSSTFTSTTDPAKLEDLFFPQVLNHLTPSNIKKTANKLLNEWEKSLSPPDYAAAAASNGNKVKGT</sequence>
<dbReference type="Pfam" id="PF13257">
    <property type="entry name" value="DUF4048"/>
    <property type="match status" value="1"/>
</dbReference>
<accession>A0AAV9HMR8</accession>
<dbReference type="Proteomes" id="UP001321749">
    <property type="component" value="Unassembled WGS sequence"/>
</dbReference>
<evidence type="ECO:0000313" key="5">
    <source>
        <dbReference type="Proteomes" id="UP001321749"/>
    </source>
</evidence>
<evidence type="ECO:0000259" key="3">
    <source>
        <dbReference type="Pfam" id="PF13257"/>
    </source>
</evidence>
<feature type="compositionally biased region" description="Basic and acidic residues" evidence="2">
    <location>
        <begin position="139"/>
        <end position="148"/>
    </location>
</feature>
<proteinExistence type="predicted"/>
<feature type="coiled-coil region" evidence="1">
    <location>
        <begin position="211"/>
        <end position="238"/>
    </location>
</feature>
<feature type="compositionally biased region" description="Low complexity" evidence="2">
    <location>
        <begin position="544"/>
        <end position="567"/>
    </location>
</feature>
<organism evidence="4 5">
    <name type="scientific">Cladorrhinum samala</name>
    <dbReference type="NCBI Taxonomy" id="585594"/>
    <lineage>
        <taxon>Eukaryota</taxon>
        <taxon>Fungi</taxon>
        <taxon>Dikarya</taxon>
        <taxon>Ascomycota</taxon>
        <taxon>Pezizomycotina</taxon>
        <taxon>Sordariomycetes</taxon>
        <taxon>Sordariomycetidae</taxon>
        <taxon>Sordariales</taxon>
        <taxon>Podosporaceae</taxon>
        <taxon>Cladorrhinum</taxon>
    </lineage>
</organism>
<feature type="compositionally biased region" description="Polar residues" evidence="2">
    <location>
        <begin position="531"/>
        <end position="541"/>
    </location>
</feature>
<name>A0AAV9HMR8_9PEZI</name>
<keyword evidence="5" id="KW-1185">Reference proteome</keyword>
<reference evidence="4" key="1">
    <citation type="journal article" date="2023" name="Mol. Phylogenet. Evol.">
        <title>Genome-scale phylogeny and comparative genomics of the fungal order Sordariales.</title>
        <authorList>
            <person name="Hensen N."/>
            <person name="Bonometti L."/>
            <person name="Westerberg I."/>
            <person name="Brannstrom I.O."/>
            <person name="Guillou S."/>
            <person name="Cros-Aarteil S."/>
            <person name="Calhoun S."/>
            <person name="Haridas S."/>
            <person name="Kuo A."/>
            <person name="Mondo S."/>
            <person name="Pangilinan J."/>
            <person name="Riley R."/>
            <person name="LaButti K."/>
            <person name="Andreopoulos B."/>
            <person name="Lipzen A."/>
            <person name="Chen C."/>
            <person name="Yan M."/>
            <person name="Daum C."/>
            <person name="Ng V."/>
            <person name="Clum A."/>
            <person name="Steindorff A."/>
            <person name="Ohm R.A."/>
            <person name="Martin F."/>
            <person name="Silar P."/>
            <person name="Natvig D.O."/>
            <person name="Lalanne C."/>
            <person name="Gautier V."/>
            <person name="Ament-Velasquez S.L."/>
            <person name="Kruys A."/>
            <person name="Hutchinson M.I."/>
            <person name="Powell A.J."/>
            <person name="Barry K."/>
            <person name="Miller A.N."/>
            <person name="Grigoriev I.V."/>
            <person name="Debuchy R."/>
            <person name="Gladieux P."/>
            <person name="Hiltunen Thoren M."/>
            <person name="Johannesson H."/>
        </authorList>
    </citation>
    <scope>NUCLEOTIDE SEQUENCE</scope>
    <source>
        <strain evidence="4">PSN324</strain>
    </source>
</reference>
<feature type="compositionally biased region" description="Pro residues" evidence="2">
    <location>
        <begin position="168"/>
        <end position="181"/>
    </location>
</feature>
<evidence type="ECO:0000256" key="2">
    <source>
        <dbReference type="SAM" id="MobiDB-lite"/>
    </source>
</evidence>
<feature type="region of interest" description="Disordered" evidence="2">
    <location>
        <begin position="306"/>
        <end position="332"/>
    </location>
</feature>
<dbReference type="InterPro" id="IPR025122">
    <property type="entry name" value="DUF4048"/>
</dbReference>
<feature type="compositionally biased region" description="Low complexity" evidence="2">
    <location>
        <begin position="149"/>
        <end position="167"/>
    </location>
</feature>
<comment type="caution">
    <text evidence="4">The sequence shown here is derived from an EMBL/GenBank/DDBJ whole genome shotgun (WGS) entry which is preliminary data.</text>
</comment>
<feature type="compositionally biased region" description="Basic and acidic residues" evidence="2">
    <location>
        <begin position="118"/>
        <end position="129"/>
    </location>
</feature>
<gene>
    <name evidence="4" type="ORF">QBC42DRAFT_268530</name>
</gene>
<dbReference type="EMBL" id="MU864977">
    <property type="protein sequence ID" value="KAK4462152.1"/>
    <property type="molecule type" value="Genomic_DNA"/>
</dbReference>
<reference evidence="4" key="2">
    <citation type="submission" date="2023-06" db="EMBL/GenBank/DDBJ databases">
        <authorList>
            <consortium name="Lawrence Berkeley National Laboratory"/>
            <person name="Mondo S.J."/>
            <person name="Hensen N."/>
            <person name="Bonometti L."/>
            <person name="Westerberg I."/>
            <person name="Brannstrom I.O."/>
            <person name="Guillou S."/>
            <person name="Cros-Aarteil S."/>
            <person name="Calhoun S."/>
            <person name="Haridas S."/>
            <person name="Kuo A."/>
            <person name="Pangilinan J."/>
            <person name="Riley R."/>
            <person name="Labutti K."/>
            <person name="Andreopoulos B."/>
            <person name="Lipzen A."/>
            <person name="Chen C."/>
            <person name="Yanf M."/>
            <person name="Daum C."/>
            <person name="Ng V."/>
            <person name="Clum A."/>
            <person name="Steindorff A."/>
            <person name="Ohm R."/>
            <person name="Martin F."/>
            <person name="Silar P."/>
            <person name="Natvig D."/>
            <person name="Lalanne C."/>
            <person name="Gautier V."/>
            <person name="Ament-Velasquez S.L."/>
            <person name="Kruys A."/>
            <person name="Hutchinson M.I."/>
            <person name="Powell A.J."/>
            <person name="Barry K."/>
            <person name="Miller A.N."/>
            <person name="Grigoriev I.V."/>
            <person name="Debuchy R."/>
            <person name="Gladieux P."/>
            <person name="Thoren M.H."/>
            <person name="Johannesson H."/>
        </authorList>
    </citation>
    <scope>NUCLEOTIDE SEQUENCE</scope>
    <source>
        <strain evidence="4">PSN324</strain>
    </source>
</reference>
<feature type="region of interest" description="Disordered" evidence="2">
    <location>
        <begin position="72"/>
        <end position="190"/>
    </location>
</feature>
<dbReference type="AlphaFoldDB" id="A0AAV9HMR8"/>